<accession>U4VK76</accession>
<dbReference type="PATRIC" id="fig|1337887.3.peg.600"/>
<dbReference type="Gene3D" id="1.10.260.40">
    <property type="entry name" value="lambda repressor-like DNA-binding domains"/>
    <property type="match status" value="1"/>
</dbReference>
<evidence type="ECO:0000259" key="1">
    <source>
        <dbReference type="Pfam" id="PF13744"/>
    </source>
</evidence>
<sequence>MAQALTRQELSQVSAARICETDQPSISKILAGRHLNVSAEKLFSWLNALGWDVEITLKRNPNAGSGALSVKLDE</sequence>
<evidence type="ECO:0000313" key="3">
    <source>
        <dbReference type="Proteomes" id="UP000016842"/>
    </source>
</evidence>
<organism evidence="2 3">
    <name type="scientific">Brucella intermedia 229E</name>
    <dbReference type="NCBI Taxonomy" id="1337887"/>
    <lineage>
        <taxon>Bacteria</taxon>
        <taxon>Pseudomonadati</taxon>
        <taxon>Pseudomonadota</taxon>
        <taxon>Alphaproteobacteria</taxon>
        <taxon>Hyphomicrobiales</taxon>
        <taxon>Brucellaceae</taxon>
        <taxon>Brucella/Ochrobactrum group</taxon>
        <taxon>Brucella</taxon>
    </lineage>
</organism>
<name>U4VK76_9HYPH</name>
<reference evidence="2 3" key="1">
    <citation type="journal article" date="2014" name="FEMS Microbiol. Lett.">
        <title>Genome sequencing analysis reveals virulence-related gene content of Ochrobactrum intermedium strain 229E, a urease-positive strain isolated from the human gastric niche.</title>
        <authorList>
            <person name="Kulkarni G.J."/>
            <person name="Shetty S."/>
            <person name="Dharne M.S."/>
            <person name="Shouche Y.S."/>
        </authorList>
    </citation>
    <scope>NUCLEOTIDE SEQUENCE [LARGE SCALE GENOMIC DNA]</scope>
    <source>
        <strain evidence="2 3">229E</strain>
    </source>
</reference>
<dbReference type="EMBL" id="ASXJ01000024">
    <property type="protein sequence ID" value="ERM03287.1"/>
    <property type="molecule type" value="Genomic_DNA"/>
</dbReference>
<protein>
    <recommendedName>
        <fullName evidence="1">HigA2-like helix-turn-helix domain-containing protein</fullName>
    </recommendedName>
</protein>
<dbReference type="AlphaFoldDB" id="U4VK76"/>
<dbReference type="Proteomes" id="UP000016842">
    <property type="component" value="Unassembled WGS sequence"/>
</dbReference>
<dbReference type="Pfam" id="PF13744">
    <property type="entry name" value="HTH_37"/>
    <property type="match status" value="1"/>
</dbReference>
<feature type="domain" description="HigA2-like helix-turn-helix" evidence="1">
    <location>
        <begin position="3"/>
        <end position="56"/>
    </location>
</feature>
<dbReference type="SUPFAM" id="SSF47413">
    <property type="entry name" value="lambda repressor-like DNA-binding domains"/>
    <property type="match status" value="1"/>
</dbReference>
<evidence type="ECO:0000313" key="2">
    <source>
        <dbReference type="EMBL" id="ERM03287.1"/>
    </source>
</evidence>
<dbReference type="GO" id="GO:0003677">
    <property type="term" value="F:DNA binding"/>
    <property type="evidence" value="ECO:0007669"/>
    <property type="project" value="InterPro"/>
</dbReference>
<gene>
    <name evidence="2" type="ORF">Q644_12005</name>
</gene>
<dbReference type="InterPro" id="IPR010982">
    <property type="entry name" value="Lambda_DNA-bd_dom_sf"/>
</dbReference>
<dbReference type="InterPro" id="IPR039554">
    <property type="entry name" value="HigA2-like_HTH"/>
</dbReference>
<comment type="caution">
    <text evidence="2">The sequence shown here is derived from an EMBL/GenBank/DDBJ whole genome shotgun (WGS) entry which is preliminary data.</text>
</comment>
<proteinExistence type="predicted"/>